<dbReference type="PANTHER" id="PTHR45625:SF4">
    <property type="entry name" value="PEPTIDYLPROLYL ISOMERASE DOMAIN AND WD REPEAT-CONTAINING PROTEIN 1"/>
    <property type="match status" value="1"/>
</dbReference>
<comment type="caution">
    <text evidence="6">The sequence shown here is derived from an EMBL/GenBank/DDBJ whole genome shotgun (WGS) entry which is preliminary data.</text>
</comment>
<dbReference type="InterPro" id="IPR020892">
    <property type="entry name" value="Cyclophilin-type_PPIase_CS"/>
</dbReference>
<dbReference type="SUPFAM" id="SSF50891">
    <property type="entry name" value="Cyclophilin-like"/>
    <property type="match status" value="2"/>
</dbReference>
<keyword evidence="2 4" id="KW-0697">Rotamase</keyword>
<dbReference type="CDD" id="cd00317">
    <property type="entry name" value="cyclophilin"/>
    <property type="match status" value="1"/>
</dbReference>
<accession>A0A2V1IQ97</accession>
<proteinExistence type="inferred from homology"/>
<dbReference type="EMBL" id="PUEC01000006">
    <property type="protein sequence ID" value="PWB03301.1"/>
    <property type="molecule type" value="Genomic_DNA"/>
</dbReference>
<evidence type="ECO:0000313" key="6">
    <source>
        <dbReference type="EMBL" id="PWB03301.1"/>
    </source>
</evidence>
<dbReference type="PRINTS" id="PR00153">
    <property type="entry name" value="CSAPPISMRASE"/>
</dbReference>
<evidence type="ECO:0000256" key="3">
    <source>
        <dbReference type="ARBA" id="ARBA00023235"/>
    </source>
</evidence>
<feature type="domain" description="PPIase cyclophilin-type" evidence="5">
    <location>
        <begin position="41"/>
        <end position="279"/>
    </location>
</feature>
<keyword evidence="7" id="KW-1185">Reference proteome</keyword>
<dbReference type="GeneID" id="82525497"/>
<dbReference type="Gene3D" id="2.40.100.10">
    <property type="entry name" value="Cyclophilin-like"/>
    <property type="match status" value="2"/>
</dbReference>
<evidence type="ECO:0000313" key="7">
    <source>
        <dbReference type="Proteomes" id="UP000244905"/>
    </source>
</evidence>
<comment type="function">
    <text evidence="4">PPIases accelerate the folding of proteins. It catalyzes the cis-trans isomerization of proline imidic peptide bonds in oligopeptides.</text>
</comment>
<evidence type="ECO:0000256" key="1">
    <source>
        <dbReference type="ARBA" id="ARBA00007365"/>
    </source>
</evidence>
<dbReference type="AlphaFoldDB" id="A0A2V1IQ97"/>
<dbReference type="RefSeq" id="WP_107031660.1">
    <property type="nucleotide sequence ID" value="NZ_CARXIO010000003.1"/>
</dbReference>
<dbReference type="InterPro" id="IPR044666">
    <property type="entry name" value="Cyclophilin_A-like"/>
</dbReference>
<dbReference type="PROSITE" id="PS00170">
    <property type="entry name" value="CSA_PPIASE_1"/>
    <property type="match status" value="1"/>
</dbReference>
<dbReference type="InterPro" id="IPR002130">
    <property type="entry name" value="Cyclophilin-type_PPIase_dom"/>
</dbReference>
<gene>
    <name evidence="6" type="ORF">C5O23_03910</name>
</gene>
<sequence length="281" mass="31406">MKYILPIVIALVLGIGLRAHNPNTEMNDLQTNPGDVKVLLHTTMGDITLLLYGDTPLHTANFVKLVNEGFYDGLLFHRVIDSFMIQGGDPTSKDAPKGKHLGAGDPSYRIDAEIDFPKHFHHRGALAAAREGDATNPERKSSGSQFYIVTGKKFSPAQLDQMEHKAVMRHKQEVFDSLSMQHRDSIMAMRRNRDQAGLEALREQLAVETERLTANDSTYFTPEQRDLYMREGGTPHLDGAYTVFGRVISGMDTVDKIQKVETDGYDRPLEDVKVISAKILP</sequence>
<protein>
    <recommendedName>
        <fullName evidence="4">Peptidyl-prolyl cis-trans isomerase</fullName>
        <shortName evidence="4">PPIase</shortName>
        <ecNumber evidence="4">5.2.1.8</ecNumber>
    </recommendedName>
</protein>
<dbReference type="EC" id="5.2.1.8" evidence="4"/>
<keyword evidence="3 4" id="KW-0413">Isomerase</keyword>
<comment type="similarity">
    <text evidence="1 4">Belongs to the cyclophilin-type PPIase family.</text>
</comment>
<dbReference type="Proteomes" id="UP000244905">
    <property type="component" value="Unassembled WGS sequence"/>
</dbReference>
<comment type="catalytic activity">
    <reaction evidence="4">
        <text>[protein]-peptidylproline (omega=180) = [protein]-peptidylproline (omega=0)</text>
        <dbReference type="Rhea" id="RHEA:16237"/>
        <dbReference type="Rhea" id="RHEA-COMP:10747"/>
        <dbReference type="Rhea" id="RHEA-COMP:10748"/>
        <dbReference type="ChEBI" id="CHEBI:83833"/>
        <dbReference type="ChEBI" id="CHEBI:83834"/>
        <dbReference type="EC" id="5.2.1.8"/>
    </reaction>
</comment>
<evidence type="ECO:0000259" key="5">
    <source>
        <dbReference type="PROSITE" id="PS50072"/>
    </source>
</evidence>
<organism evidence="6 7">
    <name type="scientific">Duncaniella muris</name>
    <dbReference type="NCBI Taxonomy" id="2094150"/>
    <lineage>
        <taxon>Bacteria</taxon>
        <taxon>Pseudomonadati</taxon>
        <taxon>Bacteroidota</taxon>
        <taxon>Bacteroidia</taxon>
        <taxon>Bacteroidales</taxon>
        <taxon>Muribaculaceae</taxon>
        <taxon>Duncaniella</taxon>
    </lineage>
</organism>
<evidence type="ECO:0000256" key="4">
    <source>
        <dbReference type="RuleBase" id="RU363019"/>
    </source>
</evidence>
<dbReference type="GO" id="GO:0003755">
    <property type="term" value="F:peptidyl-prolyl cis-trans isomerase activity"/>
    <property type="evidence" value="ECO:0007669"/>
    <property type="project" value="UniProtKB-UniRule"/>
</dbReference>
<evidence type="ECO:0000256" key="2">
    <source>
        <dbReference type="ARBA" id="ARBA00023110"/>
    </source>
</evidence>
<dbReference type="Pfam" id="PF00160">
    <property type="entry name" value="Pro_isomerase"/>
    <property type="match status" value="2"/>
</dbReference>
<reference evidence="7" key="1">
    <citation type="submission" date="2018-02" db="EMBL/GenBank/DDBJ databases">
        <authorList>
            <person name="Clavel T."/>
            <person name="Strowig T."/>
        </authorList>
    </citation>
    <scope>NUCLEOTIDE SEQUENCE [LARGE SCALE GENOMIC DNA]</scope>
    <source>
        <strain evidence="7">DSM 103720</strain>
    </source>
</reference>
<name>A0A2V1IQ97_9BACT</name>
<dbReference type="PROSITE" id="PS50072">
    <property type="entry name" value="CSA_PPIASE_2"/>
    <property type="match status" value="1"/>
</dbReference>
<dbReference type="PANTHER" id="PTHR45625">
    <property type="entry name" value="PEPTIDYL-PROLYL CIS-TRANS ISOMERASE-RELATED"/>
    <property type="match status" value="1"/>
</dbReference>
<dbReference type="InterPro" id="IPR029000">
    <property type="entry name" value="Cyclophilin-like_dom_sf"/>
</dbReference>
<dbReference type="GO" id="GO:0006457">
    <property type="term" value="P:protein folding"/>
    <property type="evidence" value="ECO:0007669"/>
    <property type="project" value="InterPro"/>
</dbReference>